<name>A0ABQ6HHV7_9GAMM</name>
<feature type="transmembrane region" description="Helical" evidence="1">
    <location>
        <begin position="30"/>
        <end position="47"/>
    </location>
</feature>
<dbReference type="Proteomes" id="UP001157134">
    <property type="component" value="Unassembled WGS sequence"/>
</dbReference>
<organism evidence="2 3">
    <name type="scientific">Thalassotalea loyana</name>
    <dbReference type="NCBI Taxonomy" id="280483"/>
    <lineage>
        <taxon>Bacteria</taxon>
        <taxon>Pseudomonadati</taxon>
        <taxon>Pseudomonadota</taxon>
        <taxon>Gammaproteobacteria</taxon>
        <taxon>Alteromonadales</taxon>
        <taxon>Colwelliaceae</taxon>
        <taxon>Thalassotalea</taxon>
    </lineage>
</organism>
<reference evidence="2 3" key="1">
    <citation type="submission" date="2023-03" db="EMBL/GenBank/DDBJ databases">
        <title>Thalassotalea loyana LMG 22536T draft genome sequence.</title>
        <authorList>
            <person name="Sawabe T."/>
        </authorList>
    </citation>
    <scope>NUCLEOTIDE SEQUENCE [LARGE SCALE GENOMIC DNA]</scope>
    <source>
        <strain evidence="2 3">LMG 22536</strain>
    </source>
</reference>
<evidence type="ECO:0000313" key="2">
    <source>
        <dbReference type="EMBL" id="GLX87079.1"/>
    </source>
</evidence>
<sequence>MEALRELIALLLFICSTVLLIVLFNNTFDWIQLVIIFSGFLLAYFIWPSKRKNQRKRENALLDILEIIVELPIELLFWPFRVLWRVIRRADNILDI</sequence>
<evidence type="ECO:0000256" key="1">
    <source>
        <dbReference type="SAM" id="Phobius"/>
    </source>
</evidence>
<proteinExistence type="predicted"/>
<keyword evidence="3" id="KW-1185">Reference proteome</keyword>
<accession>A0ABQ6HHV7</accession>
<dbReference type="EMBL" id="BSSV01000008">
    <property type="protein sequence ID" value="GLX87079.1"/>
    <property type="molecule type" value="Genomic_DNA"/>
</dbReference>
<evidence type="ECO:0000313" key="3">
    <source>
        <dbReference type="Proteomes" id="UP001157134"/>
    </source>
</evidence>
<protein>
    <submittedName>
        <fullName evidence="2">Uncharacterized protein</fullName>
    </submittedName>
</protein>
<comment type="caution">
    <text evidence="2">The sequence shown here is derived from an EMBL/GenBank/DDBJ whole genome shotgun (WGS) entry which is preliminary data.</text>
</comment>
<keyword evidence="1" id="KW-1133">Transmembrane helix</keyword>
<feature type="transmembrane region" description="Helical" evidence="1">
    <location>
        <begin position="7"/>
        <end position="24"/>
    </location>
</feature>
<dbReference type="RefSeq" id="WP_284300768.1">
    <property type="nucleotide sequence ID" value="NZ_BSSV01000008.1"/>
</dbReference>
<keyword evidence="1" id="KW-0812">Transmembrane</keyword>
<keyword evidence="1" id="KW-0472">Membrane</keyword>
<gene>
    <name evidence="2" type="ORF">tloyanaT_33320</name>
</gene>